<protein>
    <submittedName>
        <fullName evidence="1">Uncharacterized protein</fullName>
    </submittedName>
</protein>
<name>A0A9D4NMY8_DREPO</name>
<accession>A0A9D4NMY8</accession>
<sequence length="63" mass="7279">MDKVKRPNPRRCPLCLADGVTKVYKRVTDHVRRKHQLSGNQLRVLLSEARAQSGEIRTQKIIL</sequence>
<evidence type="ECO:0000313" key="2">
    <source>
        <dbReference type="Proteomes" id="UP000828390"/>
    </source>
</evidence>
<proteinExistence type="predicted"/>
<reference evidence="1" key="1">
    <citation type="journal article" date="2019" name="bioRxiv">
        <title>The Genome of the Zebra Mussel, Dreissena polymorpha: A Resource for Invasive Species Research.</title>
        <authorList>
            <person name="McCartney M.A."/>
            <person name="Auch B."/>
            <person name="Kono T."/>
            <person name="Mallez S."/>
            <person name="Zhang Y."/>
            <person name="Obille A."/>
            <person name="Becker A."/>
            <person name="Abrahante J.E."/>
            <person name="Garbe J."/>
            <person name="Badalamenti J.P."/>
            <person name="Herman A."/>
            <person name="Mangelson H."/>
            <person name="Liachko I."/>
            <person name="Sullivan S."/>
            <person name="Sone E.D."/>
            <person name="Koren S."/>
            <person name="Silverstein K.A.T."/>
            <person name="Beckman K.B."/>
            <person name="Gohl D.M."/>
        </authorList>
    </citation>
    <scope>NUCLEOTIDE SEQUENCE</scope>
    <source>
        <strain evidence="1">Duluth1</strain>
        <tissue evidence="1">Whole animal</tissue>
    </source>
</reference>
<dbReference type="Proteomes" id="UP000828390">
    <property type="component" value="Unassembled WGS sequence"/>
</dbReference>
<gene>
    <name evidence="1" type="ORF">DPMN_022723</name>
</gene>
<reference evidence="1" key="2">
    <citation type="submission" date="2020-11" db="EMBL/GenBank/DDBJ databases">
        <authorList>
            <person name="McCartney M.A."/>
            <person name="Auch B."/>
            <person name="Kono T."/>
            <person name="Mallez S."/>
            <person name="Becker A."/>
            <person name="Gohl D.M."/>
            <person name="Silverstein K.A.T."/>
            <person name="Koren S."/>
            <person name="Bechman K.B."/>
            <person name="Herman A."/>
            <person name="Abrahante J.E."/>
            <person name="Garbe J."/>
        </authorList>
    </citation>
    <scope>NUCLEOTIDE SEQUENCE</scope>
    <source>
        <strain evidence="1">Duluth1</strain>
        <tissue evidence="1">Whole animal</tissue>
    </source>
</reference>
<evidence type="ECO:0000313" key="1">
    <source>
        <dbReference type="EMBL" id="KAH3898490.1"/>
    </source>
</evidence>
<organism evidence="1 2">
    <name type="scientific">Dreissena polymorpha</name>
    <name type="common">Zebra mussel</name>
    <name type="synonym">Mytilus polymorpha</name>
    <dbReference type="NCBI Taxonomy" id="45954"/>
    <lineage>
        <taxon>Eukaryota</taxon>
        <taxon>Metazoa</taxon>
        <taxon>Spiralia</taxon>
        <taxon>Lophotrochozoa</taxon>
        <taxon>Mollusca</taxon>
        <taxon>Bivalvia</taxon>
        <taxon>Autobranchia</taxon>
        <taxon>Heteroconchia</taxon>
        <taxon>Euheterodonta</taxon>
        <taxon>Imparidentia</taxon>
        <taxon>Neoheterodontei</taxon>
        <taxon>Myida</taxon>
        <taxon>Dreissenoidea</taxon>
        <taxon>Dreissenidae</taxon>
        <taxon>Dreissena</taxon>
    </lineage>
</organism>
<comment type="caution">
    <text evidence="1">The sequence shown here is derived from an EMBL/GenBank/DDBJ whole genome shotgun (WGS) entry which is preliminary data.</text>
</comment>
<dbReference type="AlphaFoldDB" id="A0A9D4NMY8"/>
<keyword evidence="2" id="KW-1185">Reference proteome</keyword>
<dbReference type="EMBL" id="JAIWYP010000001">
    <property type="protein sequence ID" value="KAH3898490.1"/>
    <property type="molecule type" value="Genomic_DNA"/>
</dbReference>